<dbReference type="GO" id="GO:0000166">
    <property type="term" value="F:nucleotide binding"/>
    <property type="evidence" value="ECO:0007669"/>
    <property type="project" value="UniProtKB-KW"/>
</dbReference>
<evidence type="ECO:0000256" key="3">
    <source>
        <dbReference type="ARBA" id="ARBA00009881"/>
    </source>
</evidence>
<comment type="cofactor">
    <cofactor evidence="1">
        <name>FMN</name>
        <dbReference type="ChEBI" id="CHEBI:58210"/>
    </cofactor>
</comment>
<evidence type="ECO:0000256" key="10">
    <source>
        <dbReference type="ARBA" id="ARBA00023033"/>
    </source>
</evidence>
<keyword evidence="15" id="KW-1185">Reference proteome</keyword>
<proteinExistence type="inferred from homology"/>
<comment type="catalytic activity">
    <reaction evidence="12">
        <text>3 propionate 3-nitronate + 3 O2 + H2O = 3 3-oxopropanoate + 2 nitrate + nitrite + H2O2 + 3 H(+)</text>
        <dbReference type="Rhea" id="RHEA:57332"/>
        <dbReference type="ChEBI" id="CHEBI:15377"/>
        <dbReference type="ChEBI" id="CHEBI:15378"/>
        <dbReference type="ChEBI" id="CHEBI:15379"/>
        <dbReference type="ChEBI" id="CHEBI:16240"/>
        <dbReference type="ChEBI" id="CHEBI:16301"/>
        <dbReference type="ChEBI" id="CHEBI:17632"/>
        <dbReference type="ChEBI" id="CHEBI:33190"/>
        <dbReference type="ChEBI" id="CHEBI:136067"/>
    </reaction>
</comment>
<dbReference type="OrthoDB" id="9778912at2"/>
<keyword evidence="6" id="KW-0285">Flavoprotein</keyword>
<keyword evidence="7" id="KW-0288">FMN</keyword>
<gene>
    <name evidence="14" type="ORF">AN221_30265</name>
</gene>
<evidence type="ECO:0000313" key="14">
    <source>
        <dbReference type="EMBL" id="OEV16950.1"/>
    </source>
</evidence>
<evidence type="ECO:0000256" key="13">
    <source>
        <dbReference type="SAM" id="MobiDB-lite"/>
    </source>
</evidence>
<dbReference type="PANTHER" id="PTHR42747">
    <property type="entry name" value="NITRONATE MONOOXYGENASE-RELATED"/>
    <property type="match status" value="1"/>
</dbReference>
<dbReference type="Gene3D" id="3.20.20.70">
    <property type="entry name" value="Aldolase class I"/>
    <property type="match status" value="1"/>
</dbReference>
<comment type="function">
    <text evidence="2">Nitronate monooxygenase that uses molecular oxygen to catalyze the oxidative denitrification of alkyl nitronates. Acts on propionate 3-nitronate (P3N), the presumed physiological substrate. Probably functions in the detoxification of P3N, a metabolic poison produced by plants and fungi as a defense mechanism.</text>
</comment>
<accession>A0A1E7LL54</accession>
<keyword evidence="8" id="KW-0547">Nucleotide-binding</keyword>
<evidence type="ECO:0000256" key="12">
    <source>
        <dbReference type="ARBA" id="ARBA00049401"/>
    </source>
</evidence>
<comment type="similarity">
    <text evidence="3">Belongs to the nitronate monooxygenase family. NMO class I subfamily.</text>
</comment>
<dbReference type="SUPFAM" id="SSF51412">
    <property type="entry name" value="Inosine monophosphate dehydrogenase (IMPDH)"/>
    <property type="match status" value="1"/>
</dbReference>
<dbReference type="InterPro" id="IPR004136">
    <property type="entry name" value="NMO"/>
</dbReference>
<feature type="region of interest" description="Disordered" evidence="13">
    <location>
        <begin position="367"/>
        <end position="391"/>
    </location>
</feature>
<evidence type="ECO:0000256" key="11">
    <source>
        <dbReference type="ARBA" id="ARBA00031155"/>
    </source>
</evidence>
<keyword evidence="9" id="KW-0560">Oxidoreductase</keyword>
<evidence type="ECO:0000256" key="2">
    <source>
        <dbReference type="ARBA" id="ARBA00003535"/>
    </source>
</evidence>
<dbReference type="InterPro" id="IPR013785">
    <property type="entry name" value="Aldolase_TIM"/>
</dbReference>
<dbReference type="GO" id="GO:0018580">
    <property type="term" value="F:nitronate monooxygenase activity"/>
    <property type="evidence" value="ECO:0007669"/>
    <property type="project" value="InterPro"/>
</dbReference>
<reference evidence="14 15" key="1">
    <citation type="journal article" date="2016" name="Front. Microbiol.">
        <title>Comparative Genomics Analysis of Streptomyces Species Reveals Their Adaptation to the Marine Environment and Their Diversity at the Genomic Level.</title>
        <authorList>
            <person name="Tian X."/>
            <person name="Zhang Z."/>
            <person name="Yang T."/>
            <person name="Chen M."/>
            <person name="Li J."/>
            <person name="Chen F."/>
            <person name="Yang J."/>
            <person name="Li W."/>
            <person name="Zhang B."/>
            <person name="Zhang Z."/>
            <person name="Wu J."/>
            <person name="Zhang C."/>
            <person name="Long L."/>
            <person name="Xiao J."/>
        </authorList>
    </citation>
    <scope>NUCLEOTIDE SEQUENCE [LARGE SCALE GENOMIC DNA]</scope>
    <source>
        <strain evidence="14 15">SCSIO M10372</strain>
    </source>
</reference>
<evidence type="ECO:0000256" key="8">
    <source>
        <dbReference type="ARBA" id="ARBA00022741"/>
    </source>
</evidence>
<dbReference type="FunFam" id="3.20.20.70:FF:000154">
    <property type="entry name" value="Probable nitronate monooxygenase"/>
    <property type="match status" value="1"/>
</dbReference>
<dbReference type="CDD" id="cd04730">
    <property type="entry name" value="NPD_like"/>
    <property type="match status" value="1"/>
</dbReference>
<dbReference type="PANTHER" id="PTHR42747:SF3">
    <property type="entry name" value="NITRONATE MONOOXYGENASE-RELATED"/>
    <property type="match status" value="1"/>
</dbReference>
<keyword evidence="10" id="KW-0503">Monooxygenase</keyword>
<dbReference type="Pfam" id="PF03060">
    <property type="entry name" value="NMO"/>
    <property type="match status" value="1"/>
</dbReference>
<sequence length="391" mass="39798">MSGADVSTGSAGSAGSRRAGRLEELLDLRLPVVQGPFGGGLSTVTLAAAVSEAGGLGSYGAHIMTPDAITELVGRLRAATARPFAVNLWVPQEGERFSFQATELAPHAERLIPYAYELGLPARHDGGDAVSHPSFDDQVDALLASAPPVISFVMGVPPVRVVEEARRRGVVLFGTATTVDEAVALEAAGVDVVVASGSDAGGHRGAFLRPVTESLVGTFSLVPQVVDAVSVPVVAAGGIADARGVAAALALGADAVQVGTGFLATAESGAPAVHKEALHSPEARTTVLTRLYSGRPARGIPNRFVREMAAYEGEVPPYPLQSLLMQPLRTAAAAQDRRDLAALWAGQAAPLTRPALTAGEYLARLTGKASASGTPDPSDPPGSLGASGSSD</sequence>
<evidence type="ECO:0000256" key="6">
    <source>
        <dbReference type="ARBA" id="ARBA00022630"/>
    </source>
</evidence>
<feature type="compositionally biased region" description="Low complexity" evidence="13">
    <location>
        <begin position="369"/>
        <end position="391"/>
    </location>
</feature>
<evidence type="ECO:0000256" key="7">
    <source>
        <dbReference type="ARBA" id="ARBA00022643"/>
    </source>
</evidence>
<evidence type="ECO:0000256" key="9">
    <source>
        <dbReference type="ARBA" id="ARBA00023002"/>
    </source>
</evidence>
<keyword evidence="5" id="KW-0216">Detoxification</keyword>
<dbReference type="PATRIC" id="fig|518642.7.peg.6974"/>
<name>A0A1E7LL54_9ACTN</name>
<dbReference type="RefSeq" id="WP_070203523.1">
    <property type="nucleotide sequence ID" value="NZ_LJGZ01000100.1"/>
</dbReference>
<evidence type="ECO:0000256" key="5">
    <source>
        <dbReference type="ARBA" id="ARBA00022575"/>
    </source>
</evidence>
<evidence type="ECO:0000256" key="1">
    <source>
        <dbReference type="ARBA" id="ARBA00001917"/>
    </source>
</evidence>
<protein>
    <recommendedName>
        <fullName evidence="4">Probable nitronate monooxygenase</fullName>
    </recommendedName>
    <alternativeName>
        <fullName evidence="11">Propionate 3-nitronate monooxygenase</fullName>
    </alternativeName>
</protein>
<evidence type="ECO:0000313" key="15">
    <source>
        <dbReference type="Proteomes" id="UP000175971"/>
    </source>
</evidence>
<dbReference type="GO" id="GO:0009636">
    <property type="term" value="P:response to toxic substance"/>
    <property type="evidence" value="ECO:0007669"/>
    <property type="project" value="UniProtKB-KW"/>
</dbReference>
<dbReference type="AlphaFoldDB" id="A0A1E7LL54"/>
<dbReference type="EMBL" id="LJGZ01000100">
    <property type="protein sequence ID" value="OEV16950.1"/>
    <property type="molecule type" value="Genomic_DNA"/>
</dbReference>
<keyword evidence="14" id="KW-0223">Dioxygenase</keyword>
<organism evidence="14 15">
    <name type="scientific">Streptomyces nanshensis</name>
    <dbReference type="NCBI Taxonomy" id="518642"/>
    <lineage>
        <taxon>Bacteria</taxon>
        <taxon>Bacillati</taxon>
        <taxon>Actinomycetota</taxon>
        <taxon>Actinomycetes</taxon>
        <taxon>Kitasatosporales</taxon>
        <taxon>Streptomycetaceae</taxon>
        <taxon>Streptomyces</taxon>
    </lineage>
</organism>
<dbReference type="Proteomes" id="UP000175971">
    <property type="component" value="Unassembled WGS sequence"/>
</dbReference>
<dbReference type="GO" id="GO:0051213">
    <property type="term" value="F:dioxygenase activity"/>
    <property type="evidence" value="ECO:0007669"/>
    <property type="project" value="UniProtKB-KW"/>
</dbReference>
<comment type="caution">
    <text evidence="14">The sequence shown here is derived from an EMBL/GenBank/DDBJ whole genome shotgun (WGS) entry which is preliminary data.</text>
</comment>
<evidence type="ECO:0000256" key="4">
    <source>
        <dbReference type="ARBA" id="ARBA00013457"/>
    </source>
</evidence>